<reference evidence="2 3" key="1">
    <citation type="submission" date="2014-04" db="EMBL/GenBank/DDBJ databases">
        <authorList>
            <consortium name="DOE Joint Genome Institute"/>
            <person name="Kuo A."/>
            <person name="Kohler A."/>
            <person name="Nagy L.G."/>
            <person name="Floudas D."/>
            <person name="Copeland A."/>
            <person name="Barry K.W."/>
            <person name="Cichocki N."/>
            <person name="Veneault-Fourrey C."/>
            <person name="LaButti K."/>
            <person name="Lindquist E.A."/>
            <person name="Lipzen A."/>
            <person name="Lundell T."/>
            <person name="Morin E."/>
            <person name="Murat C."/>
            <person name="Sun H."/>
            <person name="Tunlid A."/>
            <person name="Henrissat B."/>
            <person name="Grigoriev I.V."/>
            <person name="Hibbett D.S."/>
            <person name="Martin F."/>
            <person name="Nordberg H.P."/>
            <person name="Cantor M.N."/>
            <person name="Hua S.X."/>
        </authorList>
    </citation>
    <scope>NUCLEOTIDE SEQUENCE [LARGE SCALE GENOMIC DNA]</scope>
    <source>
        <strain evidence="2 3">LaAM-08-1</strain>
    </source>
</reference>
<dbReference type="AlphaFoldDB" id="A0A0C9X226"/>
<feature type="compositionally biased region" description="Polar residues" evidence="1">
    <location>
        <begin position="23"/>
        <end position="36"/>
    </location>
</feature>
<feature type="region of interest" description="Disordered" evidence="1">
    <location>
        <begin position="1"/>
        <end position="48"/>
    </location>
</feature>
<keyword evidence="3" id="KW-1185">Reference proteome</keyword>
<dbReference type="Proteomes" id="UP000054477">
    <property type="component" value="Unassembled WGS sequence"/>
</dbReference>
<feature type="region of interest" description="Disordered" evidence="1">
    <location>
        <begin position="74"/>
        <end position="94"/>
    </location>
</feature>
<evidence type="ECO:0000256" key="1">
    <source>
        <dbReference type="SAM" id="MobiDB-lite"/>
    </source>
</evidence>
<evidence type="ECO:0000313" key="3">
    <source>
        <dbReference type="Proteomes" id="UP000054477"/>
    </source>
</evidence>
<gene>
    <name evidence="2" type="ORF">K443DRAFT_3241</name>
</gene>
<protein>
    <submittedName>
        <fullName evidence="2">Uncharacterized protein</fullName>
    </submittedName>
</protein>
<organism evidence="2 3">
    <name type="scientific">Laccaria amethystina LaAM-08-1</name>
    <dbReference type="NCBI Taxonomy" id="1095629"/>
    <lineage>
        <taxon>Eukaryota</taxon>
        <taxon>Fungi</taxon>
        <taxon>Dikarya</taxon>
        <taxon>Basidiomycota</taxon>
        <taxon>Agaricomycotina</taxon>
        <taxon>Agaricomycetes</taxon>
        <taxon>Agaricomycetidae</taxon>
        <taxon>Agaricales</taxon>
        <taxon>Agaricineae</taxon>
        <taxon>Hydnangiaceae</taxon>
        <taxon>Laccaria</taxon>
    </lineage>
</organism>
<feature type="compositionally biased region" description="Acidic residues" evidence="1">
    <location>
        <begin position="9"/>
        <end position="22"/>
    </location>
</feature>
<sequence>MNAATGQNLEDEPDTCPEDDISSDNTPRSAPSSRARTPTDPYYSKRVSDADETHPFLCHLRTLLVVRRRVTHRRVTTKRKKKISAAASRNSPAALAGKSPFAQASEPLVVDPPAPAAAEITAALTSPSVAAALLGSGPKAVGFPKLLSPLNPATQEVAAETSARDSWGLGGPADRRATASLKVSTPAVANTSVAATTPPVEEAPLTPADETVKEAGGTVSASNLTSAVTVPNPVAGASAFFPFPVLAGRATS</sequence>
<proteinExistence type="predicted"/>
<reference evidence="3" key="2">
    <citation type="submission" date="2015-01" db="EMBL/GenBank/DDBJ databases">
        <title>Evolutionary Origins and Diversification of the Mycorrhizal Mutualists.</title>
        <authorList>
            <consortium name="DOE Joint Genome Institute"/>
            <consortium name="Mycorrhizal Genomics Consortium"/>
            <person name="Kohler A."/>
            <person name="Kuo A."/>
            <person name="Nagy L.G."/>
            <person name="Floudas D."/>
            <person name="Copeland A."/>
            <person name="Barry K.W."/>
            <person name="Cichocki N."/>
            <person name="Veneault-Fourrey C."/>
            <person name="LaButti K."/>
            <person name="Lindquist E.A."/>
            <person name="Lipzen A."/>
            <person name="Lundell T."/>
            <person name="Morin E."/>
            <person name="Murat C."/>
            <person name="Riley R."/>
            <person name="Ohm R."/>
            <person name="Sun H."/>
            <person name="Tunlid A."/>
            <person name="Henrissat B."/>
            <person name="Grigoriev I.V."/>
            <person name="Hibbett D.S."/>
            <person name="Martin F."/>
        </authorList>
    </citation>
    <scope>NUCLEOTIDE SEQUENCE [LARGE SCALE GENOMIC DNA]</scope>
    <source>
        <strain evidence="3">LaAM-08-1</strain>
    </source>
</reference>
<feature type="compositionally biased region" description="Low complexity" evidence="1">
    <location>
        <begin position="84"/>
        <end position="94"/>
    </location>
</feature>
<dbReference type="EMBL" id="KN838554">
    <property type="protein sequence ID" value="KIK06180.1"/>
    <property type="molecule type" value="Genomic_DNA"/>
</dbReference>
<feature type="compositionally biased region" description="Basic residues" evidence="1">
    <location>
        <begin position="74"/>
        <end position="83"/>
    </location>
</feature>
<dbReference type="HOGENOM" id="CLU_1102935_0_0_1"/>
<name>A0A0C9X226_9AGAR</name>
<evidence type="ECO:0000313" key="2">
    <source>
        <dbReference type="EMBL" id="KIK06180.1"/>
    </source>
</evidence>
<accession>A0A0C9X226</accession>